<evidence type="ECO:0000256" key="1">
    <source>
        <dbReference type="SAM" id="MobiDB-lite"/>
    </source>
</evidence>
<protein>
    <submittedName>
        <fullName evidence="2">Uncharacterized protein</fullName>
    </submittedName>
</protein>
<evidence type="ECO:0000313" key="3">
    <source>
        <dbReference type="Proteomes" id="UP000704712"/>
    </source>
</evidence>
<gene>
    <name evidence="2" type="ORF">GN958_ATG08120</name>
</gene>
<organism evidence="2 3">
    <name type="scientific">Phytophthora infestans</name>
    <name type="common">Potato late blight agent</name>
    <name type="synonym">Botrytis infestans</name>
    <dbReference type="NCBI Taxonomy" id="4787"/>
    <lineage>
        <taxon>Eukaryota</taxon>
        <taxon>Sar</taxon>
        <taxon>Stramenopiles</taxon>
        <taxon>Oomycota</taxon>
        <taxon>Peronosporomycetes</taxon>
        <taxon>Peronosporales</taxon>
        <taxon>Peronosporaceae</taxon>
        <taxon>Phytophthora</taxon>
    </lineage>
</organism>
<dbReference type="Proteomes" id="UP000704712">
    <property type="component" value="Unassembled WGS sequence"/>
</dbReference>
<feature type="compositionally biased region" description="Basic and acidic residues" evidence="1">
    <location>
        <begin position="87"/>
        <end position="116"/>
    </location>
</feature>
<comment type="caution">
    <text evidence="2">The sequence shown here is derived from an EMBL/GenBank/DDBJ whole genome shotgun (WGS) entry which is preliminary data.</text>
</comment>
<dbReference type="EMBL" id="JAACNO010001161">
    <property type="protein sequence ID" value="KAF4142656.1"/>
    <property type="molecule type" value="Genomic_DNA"/>
</dbReference>
<accession>A0A8S9UP76</accession>
<dbReference type="AlphaFoldDB" id="A0A8S9UP76"/>
<sequence>MQVQTMTTEEGMHAETLVQKELKGNASSTTTLNEVATKEEVYKTVQQSLQTATSQRTTEQRVLTHRAHYPPDPSIKPKVKGASSQYTEREEQYNTEDRAERHIAAPKPDRSHERKH</sequence>
<evidence type="ECO:0000313" key="2">
    <source>
        <dbReference type="EMBL" id="KAF4142656.1"/>
    </source>
</evidence>
<reference evidence="2" key="1">
    <citation type="submission" date="2020-03" db="EMBL/GenBank/DDBJ databases">
        <title>Hybrid Assembly of Korean Phytophthora infestans isolates.</title>
        <authorList>
            <person name="Prokchorchik M."/>
            <person name="Lee Y."/>
            <person name="Seo J."/>
            <person name="Cho J.-H."/>
            <person name="Park Y.-E."/>
            <person name="Jang D.-C."/>
            <person name="Im J.-S."/>
            <person name="Choi J.-G."/>
            <person name="Park H.-J."/>
            <person name="Lee G.-B."/>
            <person name="Lee Y.-G."/>
            <person name="Hong S.-Y."/>
            <person name="Cho K."/>
            <person name="Sohn K.H."/>
        </authorList>
    </citation>
    <scope>NUCLEOTIDE SEQUENCE</scope>
    <source>
        <strain evidence="2">KR_2_A2</strain>
    </source>
</reference>
<feature type="region of interest" description="Disordered" evidence="1">
    <location>
        <begin position="47"/>
        <end position="116"/>
    </location>
</feature>
<name>A0A8S9UP76_PHYIN</name>
<feature type="compositionally biased region" description="Polar residues" evidence="1">
    <location>
        <begin position="47"/>
        <end position="61"/>
    </location>
</feature>
<proteinExistence type="predicted"/>